<dbReference type="RefSeq" id="WP_189122079.1">
    <property type="nucleotide sequence ID" value="NZ_BMNH01000001.1"/>
</dbReference>
<reference evidence="2" key="1">
    <citation type="journal article" date="2014" name="Int. J. Syst. Evol. Microbiol.">
        <title>Complete genome sequence of Corynebacterium casei LMG S-19264T (=DSM 44701T), isolated from a smear-ripened cheese.</title>
        <authorList>
            <consortium name="US DOE Joint Genome Institute (JGI-PGF)"/>
            <person name="Walter F."/>
            <person name="Albersmeier A."/>
            <person name="Kalinowski J."/>
            <person name="Ruckert C."/>
        </authorList>
    </citation>
    <scope>NUCLEOTIDE SEQUENCE</scope>
    <source>
        <strain evidence="2">CGMCC 4.7368</strain>
    </source>
</reference>
<dbReference type="Pfam" id="PF01740">
    <property type="entry name" value="STAS"/>
    <property type="match status" value="1"/>
</dbReference>
<dbReference type="PROSITE" id="PS50801">
    <property type="entry name" value="STAS"/>
    <property type="match status" value="1"/>
</dbReference>
<name>A0A917YPG6_9ACTN</name>
<dbReference type="SUPFAM" id="SSF52091">
    <property type="entry name" value="SpoIIaa-like"/>
    <property type="match status" value="1"/>
</dbReference>
<dbReference type="CDD" id="cd07043">
    <property type="entry name" value="STAS_anti-anti-sigma_factors"/>
    <property type="match status" value="1"/>
</dbReference>
<feature type="domain" description="STAS" evidence="1">
    <location>
        <begin position="42"/>
        <end position="130"/>
    </location>
</feature>
<dbReference type="Gene3D" id="3.30.750.24">
    <property type="entry name" value="STAS domain"/>
    <property type="match status" value="1"/>
</dbReference>
<sequence>MMSTDRDDAVRARRDDAVRARGDVASGGGVPADEVLYVDEILRISCAVIAGPTVVRLVGEVDATNSGALRRALARALRMDRHLVIDAGRVVFIDVSGVRELVSFVQETSVRVHNVPSQMRRLLHMLRLGL</sequence>
<proteinExistence type="predicted"/>
<dbReference type="AlphaFoldDB" id="A0A917YPG6"/>
<evidence type="ECO:0000259" key="1">
    <source>
        <dbReference type="PROSITE" id="PS50801"/>
    </source>
</evidence>
<protein>
    <recommendedName>
        <fullName evidence="1">STAS domain-containing protein</fullName>
    </recommendedName>
</protein>
<comment type="caution">
    <text evidence="2">The sequence shown here is derived from an EMBL/GenBank/DDBJ whole genome shotgun (WGS) entry which is preliminary data.</text>
</comment>
<dbReference type="EMBL" id="BMNH01000001">
    <property type="protein sequence ID" value="GGO61186.1"/>
    <property type="molecule type" value="Genomic_DNA"/>
</dbReference>
<gene>
    <name evidence="2" type="ORF">GCM10012289_02820</name>
</gene>
<evidence type="ECO:0000313" key="3">
    <source>
        <dbReference type="Proteomes" id="UP000646523"/>
    </source>
</evidence>
<dbReference type="InterPro" id="IPR036513">
    <property type="entry name" value="STAS_dom_sf"/>
</dbReference>
<keyword evidence="3" id="KW-1185">Reference proteome</keyword>
<evidence type="ECO:0000313" key="2">
    <source>
        <dbReference type="EMBL" id="GGO61186.1"/>
    </source>
</evidence>
<organism evidence="2 3">
    <name type="scientific">Nonomuraea cavernae</name>
    <dbReference type="NCBI Taxonomy" id="2045107"/>
    <lineage>
        <taxon>Bacteria</taxon>
        <taxon>Bacillati</taxon>
        <taxon>Actinomycetota</taxon>
        <taxon>Actinomycetes</taxon>
        <taxon>Streptosporangiales</taxon>
        <taxon>Streptosporangiaceae</taxon>
        <taxon>Nonomuraea</taxon>
    </lineage>
</organism>
<reference evidence="2" key="2">
    <citation type="submission" date="2020-09" db="EMBL/GenBank/DDBJ databases">
        <authorList>
            <person name="Sun Q."/>
            <person name="Zhou Y."/>
        </authorList>
    </citation>
    <scope>NUCLEOTIDE SEQUENCE</scope>
    <source>
        <strain evidence="2">CGMCC 4.7368</strain>
    </source>
</reference>
<dbReference type="InterPro" id="IPR002645">
    <property type="entry name" value="STAS_dom"/>
</dbReference>
<dbReference type="Proteomes" id="UP000646523">
    <property type="component" value="Unassembled WGS sequence"/>
</dbReference>
<accession>A0A917YPG6</accession>